<keyword evidence="3" id="KW-1185">Reference proteome</keyword>
<dbReference type="Proteomes" id="UP001165060">
    <property type="component" value="Unassembled WGS sequence"/>
</dbReference>
<feature type="compositionally biased region" description="Basic residues" evidence="1">
    <location>
        <begin position="236"/>
        <end position="246"/>
    </location>
</feature>
<evidence type="ECO:0000313" key="3">
    <source>
        <dbReference type="Proteomes" id="UP001165060"/>
    </source>
</evidence>
<feature type="compositionally biased region" description="Polar residues" evidence="1">
    <location>
        <begin position="29"/>
        <end position="42"/>
    </location>
</feature>
<comment type="caution">
    <text evidence="2">The sequence shown here is derived from an EMBL/GenBank/DDBJ whole genome shotgun (WGS) entry which is preliminary data.</text>
</comment>
<feature type="compositionally biased region" description="Polar residues" evidence="1">
    <location>
        <begin position="64"/>
        <end position="80"/>
    </location>
</feature>
<dbReference type="Gene3D" id="2.60.120.260">
    <property type="entry name" value="Galactose-binding domain-like"/>
    <property type="match status" value="1"/>
</dbReference>
<gene>
    <name evidence="2" type="ORF">TeGR_g2482</name>
</gene>
<feature type="compositionally biased region" description="Gly residues" evidence="1">
    <location>
        <begin position="193"/>
        <end position="203"/>
    </location>
</feature>
<accession>A0ABQ6MD59</accession>
<feature type="compositionally biased region" description="Acidic residues" evidence="1">
    <location>
        <begin position="46"/>
        <end position="57"/>
    </location>
</feature>
<evidence type="ECO:0000256" key="1">
    <source>
        <dbReference type="SAM" id="MobiDB-lite"/>
    </source>
</evidence>
<evidence type="ECO:0000313" key="2">
    <source>
        <dbReference type="EMBL" id="GMI24099.1"/>
    </source>
</evidence>
<protein>
    <submittedName>
        <fullName evidence="2">Uncharacterized protein</fullName>
    </submittedName>
</protein>
<proteinExistence type="predicted"/>
<feature type="region of interest" description="Disordered" evidence="1">
    <location>
        <begin position="452"/>
        <end position="471"/>
    </location>
</feature>
<name>A0ABQ6MD59_9STRA</name>
<feature type="region of interest" description="Disordered" evidence="1">
    <location>
        <begin position="163"/>
        <end position="247"/>
    </location>
</feature>
<sequence>MVPVPGSLQAQILELKRLQATTSDASKITAMQESIDSLQEQIDNPVADDDDDDDFDGQEEKANETNVVTPLLSPLNSPNSHGVGPKPRPMSARPQSARRRSVPNLNAIPEEWRQRNAQEAADLANLRRQPRKSISHTPRGNPRNLISPVAAAADWAAAAVRSIPHGSPEMKSGGENSEGKSDDDVPVLSLGSSDGGKGGGGGARFQLPQWDKHLDLDGYSSSESVSSVNSRDGPVARKKRDSRRKSSAMGALDDVIEETTVNVITNEATSGVMSLKSSVTSIPLTYIQHTFCTSGDFGFGHSLATTWIPTGIFPQACVITLTENIAISKVVVECSGVRRMKLAVSPRVGGTAVAMNSSDGGDSGVSVFKSPVLPLTSMNVAVRHTATPTIDILDTPRARRENRGDVKLDVDPFQKQVWSAGHLGVGHSPQPGVVKMGDSAGAWATHAFSLGGRDGRDASGGGGKGDVDDKWAVGGQRVRELSLVVEEGHEAQSLSKRMAAAKSPVKK</sequence>
<reference evidence="2 3" key="1">
    <citation type="journal article" date="2023" name="Commun. Biol.">
        <title>Genome analysis of Parmales, the sister group of diatoms, reveals the evolutionary specialization of diatoms from phago-mixotrophs to photoautotrophs.</title>
        <authorList>
            <person name="Ban H."/>
            <person name="Sato S."/>
            <person name="Yoshikawa S."/>
            <person name="Yamada K."/>
            <person name="Nakamura Y."/>
            <person name="Ichinomiya M."/>
            <person name="Sato N."/>
            <person name="Blanc-Mathieu R."/>
            <person name="Endo H."/>
            <person name="Kuwata A."/>
            <person name="Ogata H."/>
        </authorList>
    </citation>
    <scope>NUCLEOTIDE SEQUENCE [LARGE SCALE GENOMIC DNA]</scope>
</reference>
<feature type="compositionally biased region" description="Low complexity" evidence="1">
    <location>
        <begin position="220"/>
        <end position="230"/>
    </location>
</feature>
<dbReference type="EMBL" id="BRYB01000150">
    <property type="protein sequence ID" value="GMI24099.1"/>
    <property type="molecule type" value="Genomic_DNA"/>
</dbReference>
<feature type="region of interest" description="Disordered" evidence="1">
    <location>
        <begin position="29"/>
        <end position="145"/>
    </location>
</feature>
<organism evidence="2 3">
    <name type="scientific">Tetraparma gracilis</name>
    <dbReference type="NCBI Taxonomy" id="2962635"/>
    <lineage>
        <taxon>Eukaryota</taxon>
        <taxon>Sar</taxon>
        <taxon>Stramenopiles</taxon>
        <taxon>Ochrophyta</taxon>
        <taxon>Bolidophyceae</taxon>
        <taxon>Parmales</taxon>
        <taxon>Triparmaceae</taxon>
        <taxon>Tetraparma</taxon>
    </lineage>
</organism>